<dbReference type="SUPFAM" id="SSF52540">
    <property type="entry name" value="P-loop containing nucleoside triphosphate hydrolases"/>
    <property type="match status" value="1"/>
</dbReference>
<dbReference type="SMART" id="SM00382">
    <property type="entry name" value="AAA"/>
    <property type="match status" value="1"/>
</dbReference>
<dbReference type="AlphaFoldDB" id="A0A4Q1URW6"/>
<evidence type="ECO:0000259" key="7">
    <source>
        <dbReference type="PROSITE" id="PS50893"/>
    </source>
</evidence>
<dbReference type="CDD" id="cd03260">
    <property type="entry name" value="ABC_PstB_phosphate_transporter"/>
    <property type="match status" value="1"/>
</dbReference>
<dbReference type="Pfam" id="PF00005">
    <property type="entry name" value="ABC_tran"/>
    <property type="match status" value="1"/>
</dbReference>
<dbReference type="PANTHER" id="PTHR43423:SF1">
    <property type="entry name" value="ABC TRANSPORTER I FAMILY MEMBER 17"/>
    <property type="match status" value="1"/>
</dbReference>
<dbReference type="InterPro" id="IPR027417">
    <property type="entry name" value="P-loop_NTPase"/>
</dbReference>
<dbReference type="GO" id="GO:0016020">
    <property type="term" value="C:membrane"/>
    <property type="evidence" value="ECO:0007669"/>
    <property type="project" value="InterPro"/>
</dbReference>
<dbReference type="InterPro" id="IPR017871">
    <property type="entry name" value="ABC_transporter-like_CS"/>
</dbReference>
<dbReference type="GO" id="GO:0035435">
    <property type="term" value="P:phosphate ion transmembrane transport"/>
    <property type="evidence" value="ECO:0007669"/>
    <property type="project" value="InterPro"/>
</dbReference>
<dbReference type="GO" id="GO:0016887">
    <property type="term" value="F:ATP hydrolysis activity"/>
    <property type="evidence" value="ECO:0007669"/>
    <property type="project" value="InterPro"/>
</dbReference>
<evidence type="ECO:0000256" key="1">
    <source>
        <dbReference type="ARBA" id="ARBA00005417"/>
    </source>
</evidence>
<keyword evidence="3" id="KW-0592">Phosphate transport</keyword>
<name>A0A4Q1URW6_9BRAD</name>
<accession>A0A4Q1URW6</accession>
<dbReference type="PANTHER" id="PTHR43423">
    <property type="entry name" value="ABC TRANSPORTER I FAMILY MEMBER 17"/>
    <property type="match status" value="1"/>
</dbReference>
<comment type="caution">
    <text evidence="8">The sequence shown here is derived from an EMBL/GenBank/DDBJ whole genome shotgun (WGS) entry which is preliminary data.</text>
</comment>
<dbReference type="InterPro" id="IPR003439">
    <property type="entry name" value="ABC_transporter-like_ATP-bd"/>
</dbReference>
<dbReference type="InterPro" id="IPR005670">
    <property type="entry name" value="PstB-like"/>
</dbReference>
<keyword evidence="5" id="KW-0067">ATP-binding</keyword>
<gene>
    <name evidence="8" type="ORF">B5V03_31615</name>
</gene>
<keyword evidence="2" id="KW-0813">Transport</keyword>
<comment type="similarity">
    <text evidence="1">Belongs to the ABC transporter superfamily.</text>
</comment>
<sequence length="271" mass="28894">MDFPGFSRWRLSRGLSVATSPNGVANDIGTVAGASPQATSEPKPAAAITGLETRHLSREVVGRVLVQDVSVQALAGEILAIVGPSGAGKSSFLRLLNRLDEPTSGTVLLESQDYRSITPPELRRRVGMVMQTAYLFPGTIAANIAFGPHQRGKMLAPAQIEGLLERVGLPGLADRDVSNLSGGEAQRVALARTLANEPEVLLLDEPTSALDEASVRDIEELILGIVRERRMTCLIITHNRAQAERLAGRTMVMQAGRLARIGATEQVLHAG</sequence>
<dbReference type="GO" id="GO:0005524">
    <property type="term" value="F:ATP binding"/>
    <property type="evidence" value="ECO:0007669"/>
    <property type="project" value="UniProtKB-KW"/>
</dbReference>
<comment type="function">
    <text evidence="6">Involved in beta-(1--&gt;2)glucan export. Transmembrane domains (TMD) form a pore in the inner membrane and the ATP-binding domain (NBD) is responsible for energy generation.</text>
</comment>
<dbReference type="Proteomes" id="UP000290819">
    <property type="component" value="Unassembled WGS sequence"/>
</dbReference>
<evidence type="ECO:0000256" key="2">
    <source>
        <dbReference type="ARBA" id="ARBA00022448"/>
    </source>
</evidence>
<dbReference type="GO" id="GO:0005315">
    <property type="term" value="F:phosphate transmembrane transporter activity"/>
    <property type="evidence" value="ECO:0007669"/>
    <property type="project" value="InterPro"/>
</dbReference>
<feature type="domain" description="ABC transporter" evidence="7">
    <location>
        <begin position="51"/>
        <end position="270"/>
    </location>
</feature>
<evidence type="ECO:0000256" key="3">
    <source>
        <dbReference type="ARBA" id="ARBA00022592"/>
    </source>
</evidence>
<dbReference type="Gene3D" id="3.40.50.300">
    <property type="entry name" value="P-loop containing nucleotide triphosphate hydrolases"/>
    <property type="match status" value="1"/>
</dbReference>
<evidence type="ECO:0000313" key="9">
    <source>
        <dbReference type="Proteomes" id="UP000290819"/>
    </source>
</evidence>
<dbReference type="EMBL" id="MZXW01000047">
    <property type="protein sequence ID" value="RXT37803.1"/>
    <property type="molecule type" value="Genomic_DNA"/>
</dbReference>
<dbReference type="PROSITE" id="PS00211">
    <property type="entry name" value="ABC_TRANSPORTER_1"/>
    <property type="match status" value="1"/>
</dbReference>
<organism evidence="8 9">
    <name type="scientific">Bradyrhizobium betae</name>
    <dbReference type="NCBI Taxonomy" id="244734"/>
    <lineage>
        <taxon>Bacteria</taxon>
        <taxon>Pseudomonadati</taxon>
        <taxon>Pseudomonadota</taxon>
        <taxon>Alphaproteobacteria</taxon>
        <taxon>Hyphomicrobiales</taxon>
        <taxon>Nitrobacteraceae</taxon>
        <taxon>Bradyrhizobium</taxon>
    </lineage>
</organism>
<evidence type="ECO:0000313" key="8">
    <source>
        <dbReference type="EMBL" id="RXT37803.1"/>
    </source>
</evidence>
<keyword evidence="4" id="KW-0547">Nucleotide-binding</keyword>
<evidence type="ECO:0000256" key="4">
    <source>
        <dbReference type="ARBA" id="ARBA00022741"/>
    </source>
</evidence>
<evidence type="ECO:0000256" key="6">
    <source>
        <dbReference type="ARBA" id="ARBA00024722"/>
    </source>
</evidence>
<evidence type="ECO:0000256" key="5">
    <source>
        <dbReference type="ARBA" id="ARBA00022840"/>
    </source>
</evidence>
<protein>
    <submittedName>
        <fullName evidence="8">Choline transporter</fullName>
    </submittedName>
</protein>
<keyword evidence="9" id="KW-1185">Reference proteome</keyword>
<dbReference type="InterPro" id="IPR003593">
    <property type="entry name" value="AAA+_ATPase"/>
</dbReference>
<proteinExistence type="inferred from homology"/>
<dbReference type="PROSITE" id="PS50893">
    <property type="entry name" value="ABC_TRANSPORTER_2"/>
    <property type="match status" value="1"/>
</dbReference>
<reference evidence="8 9" key="1">
    <citation type="submission" date="2017-03" db="EMBL/GenBank/DDBJ databases">
        <authorList>
            <person name="Safronova V.I."/>
            <person name="Sazanova A.L."/>
            <person name="Chirak E.R."/>
        </authorList>
    </citation>
    <scope>NUCLEOTIDE SEQUENCE [LARGE SCALE GENOMIC DNA]</scope>
    <source>
        <strain evidence="8 9">Opo-243</strain>
    </source>
</reference>